<comment type="caution">
    <text evidence="3">The sequence shown here is derived from an EMBL/GenBank/DDBJ whole genome shotgun (WGS) entry which is preliminary data.</text>
</comment>
<dbReference type="VEuPathDB" id="PlasmoDB:PGABG01_0721600"/>
<dbReference type="Proteomes" id="UP000076004">
    <property type="component" value="Unassembled WGS sequence"/>
</dbReference>
<dbReference type="PANTHER" id="PTHR46018">
    <property type="entry name" value="ZINC PHOSPHODIESTERASE ELAC PROTEIN 1"/>
    <property type="match status" value="1"/>
</dbReference>
<evidence type="ECO:0000313" key="4">
    <source>
        <dbReference type="Proteomes" id="UP000076004"/>
    </source>
</evidence>
<proteinExistence type="predicted"/>
<feature type="compositionally biased region" description="Low complexity" evidence="1">
    <location>
        <begin position="913"/>
        <end position="927"/>
    </location>
</feature>
<dbReference type="VEuPathDB" id="PlasmoDB:PGSY75_0723700"/>
<reference evidence="3 4" key="1">
    <citation type="journal article" date="2016" name="Nat. Commun.">
        <title>Genomes of cryptic chimpanzee Plasmodium species reveal key evolutionary events leading to human malaria.</title>
        <authorList>
            <person name="Sundararaman S.A."/>
            <person name="Plenderleith L.J."/>
            <person name="Liu W."/>
            <person name="Loy D.E."/>
            <person name="Learn G.H."/>
            <person name="Li Y."/>
            <person name="Shaw K.S."/>
            <person name="Ayouba A."/>
            <person name="Peeters M."/>
            <person name="Speede S."/>
            <person name="Shaw G.M."/>
            <person name="Bushman F.D."/>
            <person name="Brisson D."/>
            <person name="Rayner J.C."/>
            <person name="Sharp P.M."/>
            <person name="Hahn B.H."/>
        </authorList>
    </citation>
    <scope>NUCLEOTIDE SEQUENCE [LARGE SCALE GENOMIC DNA]</scope>
    <source>
        <strain evidence="3 4">SY75</strain>
    </source>
</reference>
<dbReference type="AlphaFoldDB" id="A0A151LQD7"/>
<evidence type="ECO:0000256" key="1">
    <source>
        <dbReference type="SAM" id="MobiDB-lite"/>
    </source>
</evidence>
<dbReference type="GeneID" id="29775694"/>
<keyword evidence="3" id="KW-0378">Hydrolase</keyword>
<feature type="region of interest" description="Disordered" evidence="1">
    <location>
        <begin position="912"/>
        <end position="932"/>
    </location>
</feature>
<dbReference type="GO" id="GO:0042781">
    <property type="term" value="F:3'-tRNA processing endoribonuclease activity"/>
    <property type="evidence" value="ECO:0007669"/>
    <property type="project" value="TreeGrafter"/>
</dbReference>
<sequence>MIELFLTANKKKRKKKYVILFLYIVLCSVIQICMTYKIRRKNISHNLINYIDKNNLLSYNINRKKKRRKEYFINVTKRNLKKLWREKKKNFSLYHNNNNNNNNNSGEYICIKNENKKMINTIKECVDNLLFINRYLVEEMLEDDNKKKYEDTNRENNNINVDVTTNNLLPKDNYFVDKKKKNIINSYIEEMDKFLETYDFNINKEEILNYEKYILNVILYNTVIINNNNVCQKNYMDKVIFNYINLVLLNKAYRMDDTGGTTHYVENIDNKNNICDKDNKDNICDKDDKDNKDNICDKDNKDNKDNIYNKDNNYNNYNNDNKDVITFNVSNNTYNMQHICKKLVMIKKAVIYLMKKYNIKIDELYIDPTSHDIKIKRNIFEDNIEKKSDWKLIFLGTGSMYPSTSRGTSSFIFQTIKKKCNEAFLFDCGENTFIALQKANIKVSKIKNIFITHLHGDHCLGLISVLTMLRNMNTINIYGPEGLYRFLKNNFICTYSKRIAKFCVYELKDGNITNASNQKSVNNNNSSYNFNNSKNKRNLEYIYKNEQNYYPILKNDFIEINAFPIKHTIPTVGYIIKEINVENKFNANYIDSLIKKNYDELKKCENLDYVPYKIYENIIRKMNYNDVIIFPDQTKLTFYKAYKEIYKERKIVVCQDTYDASNLEEHAKDADVLIHESTNSLVDLTHDLQAGNGLYEDIPTMVMLSKNRNHNVQHLNKKSDIKDTGGDIKDTGGDIKDTGGDIKDTCGDIKDTCGDTKYTHDDTNVNTHDDTNVNTHDDTHVNTHDDTQVNTCDDRNHCDIEKVDENTTYKSHKSNILFTKNTNNDELMKSYNKIISERGHSTANMAGDFARKINARKLILTHFSQRYIGDNKLKNVLVMKKIEKEAMLSFLSGDPKEEINDKNDNINRDDYTNNSNSINNNHQNVDNNDLHNGNEKHGITINKHININKSNNQIFKNKKDKFSYDKEVIAAYDGLIVHIPPQRKQ</sequence>
<dbReference type="InterPro" id="IPR036866">
    <property type="entry name" value="RibonucZ/Hydroxyglut_hydro"/>
</dbReference>
<dbReference type="PANTHER" id="PTHR46018:SF2">
    <property type="entry name" value="ZINC PHOSPHODIESTERASE ELAC PROTEIN 1"/>
    <property type="match status" value="1"/>
</dbReference>
<accession>A0A151LQD7</accession>
<name>A0A151LQD7_9APIC</name>
<keyword evidence="2" id="KW-0812">Transmembrane</keyword>
<dbReference type="KEGG" id="pgab:PGSY75_0723700"/>
<evidence type="ECO:0000313" key="3">
    <source>
        <dbReference type="EMBL" id="KYO01376.1"/>
    </source>
</evidence>
<dbReference type="GO" id="GO:0005634">
    <property type="term" value="C:nucleus"/>
    <property type="evidence" value="ECO:0007669"/>
    <property type="project" value="TreeGrafter"/>
</dbReference>
<feature type="transmembrane region" description="Helical" evidence="2">
    <location>
        <begin position="17"/>
        <end position="38"/>
    </location>
</feature>
<dbReference type="Gene3D" id="3.60.15.10">
    <property type="entry name" value="Ribonuclease Z/Hydroxyacylglutathione hydrolase-like"/>
    <property type="match status" value="2"/>
</dbReference>
<gene>
    <name evidence="3" type="ORF">PGSY75_0723700</name>
</gene>
<keyword evidence="2" id="KW-1133">Transmembrane helix</keyword>
<keyword evidence="2" id="KW-0472">Membrane</keyword>
<dbReference type="SUPFAM" id="SSF56281">
    <property type="entry name" value="Metallo-hydrolase/oxidoreductase"/>
    <property type="match status" value="1"/>
</dbReference>
<dbReference type="EMBL" id="LVLB01000008">
    <property type="protein sequence ID" value="KYO01376.1"/>
    <property type="molecule type" value="Genomic_DNA"/>
</dbReference>
<evidence type="ECO:0000256" key="2">
    <source>
        <dbReference type="SAM" id="Phobius"/>
    </source>
</evidence>
<organism evidence="3 4">
    <name type="scientific">Plasmodium gaboni</name>
    <dbReference type="NCBI Taxonomy" id="647221"/>
    <lineage>
        <taxon>Eukaryota</taxon>
        <taxon>Sar</taxon>
        <taxon>Alveolata</taxon>
        <taxon>Apicomplexa</taxon>
        <taxon>Aconoidasida</taxon>
        <taxon>Haemosporida</taxon>
        <taxon>Plasmodiidae</taxon>
        <taxon>Plasmodium</taxon>
        <taxon>Plasmodium (Laverania)</taxon>
    </lineage>
</organism>
<protein>
    <submittedName>
        <fullName evidence="3">Putative metallo-hydrolase/oxidoreductase</fullName>
    </submittedName>
</protein>
<dbReference type="Pfam" id="PF23023">
    <property type="entry name" value="Anti-Pycsar_Apyc1"/>
    <property type="match status" value="1"/>
</dbReference>
<dbReference type="RefSeq" id="XP_018642580.1">
    <property type="nucleotide sequence ID" value="XM_018785079.1"/>
</dbReference>